<dbReference type="InterPro" id="IPR036910">
    <property type="entry name" value="HMG_box_dom_sf"/>
</dbReference>
<keyword evidence="2" id="KW-0804">Transcription</keyword>
<dbReference type="GO" id="GO:0000122">
    <property type="term" value="P:negative regulation of transcription by RNA polymerase II"/>
    <property type="evidence" value="ECO:0007669"/>
    <property type="project" value="TreeGrafter"/>
</dbReference>
<evidence type="ECO:0000313" key="7">
    <source>
        <dbReference type="Proteomes" id="UP000240493"/>
    </source>
</evidence>
<dbReference type="Pfam" id="PF00505">
    <property type="entry name" value="HMG_box"/>
    <property type="match status" value="1"/>
</dbReference>
<sequence>MQPNYLDGQVANTLPDVPITFVRCEAQQNVHVFVPEAFDLNLVTTVAENFSRKVQQPVRVYHDEILRKFRLCPFPEGSTGNTATYGIFQFLCNKTEPKITAGTVPRDNGREPNRIPRPRNSWILYRQYFSGEFIKSYPGITASELSTLIAAKWKNEPAHEKNYWLCLAEQEERNHKQKYPGYKFRVRKPQVKRKRQQHGAAATGVETS</sequence>
<evidence type="ECO:0000256" key="1">
    <source>
        <dbReference type="ARBA" id="ARBA00023125"/>
    </source>
</evidence>
<dbReference type="AlphaFoldDB" id="A0A2T3ZKA8"/>
<organism evidence="6 7">
    <name type="scientific">Trichoderma asperellum (strain ATCC 204424 / CBS 433.97 / NBRC 101777)</name>
    <dbReference type="NCBI Taxonomy" id="1042311"/>
    <lineage>
        <taxon>Eukaryota</taxon>
        <taxon>Fungi</taxon>
        <taxon>Dikarya</taxon>
        <taxon>Ascomycota</taxon>
        <taxon>Pezizomycotina</taxon>
        <taxon>Sordariomycetes</taxon>
        <taxon>Hypocreomycetidae</taxon>
        <taxon>Hypocreales</taxon>
        <taxon>Hypocreaceae</taxon>
        <taxon>Trichoderma</taxon>
    </lineage>
</organism>
<dbReference type="GO" id="GO:0001228">
    <property type="term" value="F:DNA-binding transcription activator activity, RNA polymerase II-specific"/>
    <property type="evidence" value="ECO:0007669"/>
    <property type="project" value="TreeGrafter"/>
</dbReference>
<accession>A0A2T3ZKA8</accession>
<dbReference type="CDD" id="cd01389">
    <property type="entry name" value="HMG-box_ROX1-like"/>
    <property type="match status" value="1"/>
</dbReference>
<dbReference type="GO" id="GO:0000978">
    <property type="term" value="F:RNA polymerase II cis-regulatory region sequence-specific DNA binding"/>
    <property type="evidence" value="ECO:0007669"/>
    <property type="project" value="TreeGrafter"/>
</dbReference>
<feature type="DNA-binding region" description="HMG box" evidence="3">
    <location>
        <begin position="115"/>
        <end position="183"/>
    </location>
</feature>
<keyword evidence="3" id="KW-0539">Nucleus</keyword>
<feature type="region of interest" description="Disordered" evidence="4">
    <location>
        <begin position="189"/>
        <end position="208"/>
    </location>
</feature>
<feature type="domain" description="HMG box" evidence="5">
    <location>
        <begin position="115"/>
        <end position="183"/>
    </location>
</feature>
<dbReference type="PANTHER" id="PTHR10270">
    <property type="entry name" value="SOX TRANSCRIPTION FACTOR"/>
    <property type="match status" value="1"/>
</dbReference>
<dbReference type="EMBL" id="KZ679257">
    <property type="protein sequence ID" value="PTB45236.1"/>
    <property type="molecule type" value="Genomic_DNA"/>
</dbReference>
<evidence type="ECO:0000313" key="6">
    <source>
        <dbReference type="EMBL" id="PTB45236.1"/>
    </source>
</evidence>
<evidence type="ECO:0000256" key="2">
    <source>
        <dbReference type="ARBA" id="ARBA00023163"/>
    </source>
</evidence>
<dbReference type="PROSITE" id="PS50118">
    <property type="entry name" value="HMG_BOX_2"/>
    <property type="match status" value="1"/>
</dbReference>
<dbReference type="PANTHER" id="PTHR10270:SF161">
    <property type="entry name" value="SEX-DETERMINING REGION Y PROTEIN"/>
    <property type="match status" value="1"/>
</dbReference>
<reference evidence="6 7" key="1">
    <citation type="submission" date="2016-07" db="EMBL/GenBank/DDBJ databases">
        <title>Multiple horizontal gene transfer events from other fungi enriched the ability of initially mycotrophic Trichoderma (Ascomycota) to feed on dead plant biomass.</title>
        <authorList>
            <consortium name="DOE Joint Genome Institute"/>
            <person name="Aerts A."/>
            <person name="Atanasova L."/>
            <person name="Chenthamara K."/>
            <person name="Zhang J."/>
            <person name="Grujic M."/>
            <person name="Henrissat B."/>
            <person name="Kuo A."/>
            <person name="Salamov A."/>
            <person name="Lipzen A."/>
            <person name="Labutti K."/>
            <person name="Barry K."/>
            <person name="Miao Y."/>
            <person name="Rahimi M.J."/>
            <person name="Shen Q."/>
            <person name="Grigoriev I.V."/>
            <person name="Kubicek C.P."/>
            <person name="Druzhinina I.S."/>
        </authorList>
    </citation>
    <scope>NUCLEOTIDE SEQUENCE [LARGE SCALE GENOMIC DNA]</scope>
    <source>
        <strain evidence="6 7">CBS 433.97</strain>
    </source>
</reference>
<dbReference type="InterPro" id="IPR050140">
    <property type="entry name" value="SRY-related_HMG-box_TF-like"/>
</dbReference>
<keyword evidence="1 3" id="KW-0238">DNA-binding</keyword>
<evidence type="ECO:0000256" key="3">
    <source>
        <dbReference type="PROSITE-ProRule" id="PRU00267"/>
    </source>
</evidence>
<dbReference type="Proteomes" id="UP000240493">
    <property type="component" value="Unassembled WGS sequence"/>
</dbReference>
<dbReference type="SUPFAM" id="SSF47095">
    <property type="entry name" value="HMG-box"/>
    <property type="match status" value="1"/>
</dbReference>
<protein>
    <recommendedName>
        <fullName evidence="5">HMG box domain-containing protein</fullName>
    </recommendedName>
</protein>
<dbReference type="GO" id="GO:0030154">
    <property type="term" value="P:cell differentiation"/>
    <property type="evidence" value="ECO:0007669"/>
    <property type="project" value="TreeGrafter"/>
</dbReference>
<dbReference type="STRING" id="1042311.A0A2T3ZKA8"/>
<dbReference type="InterPro" id="IPR009071">
    <property type="entry name" value="HMG_box_dom"/>
</dbReference>
<dbReference type="SMART" id="SM00398">
    <property type="entry name" value="HMG"/>
    <property type="match status" value="1"/>
</dbReference>
<dbReference type="Gene3D" id="1.10.30.10">
    <property type="entry name" value="High mobility group box domain"/>
    <property type="match status" value="1"/>
</dbReference>
<dbReference type="OrthoDB" id="6247875at2759"/>
<keyword evidence="7" id="KW-1185">Reference proteome</keyword>
<dbReference type="GO" id="GO:0005634">
    <property type="term" value="C:nucleus"/>
    <property type="evidence" value="ECO:0007669"/>
    <property type="project" value="UniProtKB-UniRule"/>
</dbReference>
<evidence type="ECO:0000256" key="4">
    <source>
        <dbReference type="SAM" id="MobiDB-lite"/>
    </source>
</evidence>
<gene>
    <name evidence="6" type="ORF">M441DRAFT_451243</name>
</gene>
<name>A0A2T3ZKA8_TRIA4</name>
<proteinExistence type="predicted"/>
<evidence type="ECO:0000259" key="5">
    <source>
        <dbReference type="PROSITE" id="PS50118"/>
    </source>
</evidence>